<evidence type="ECO:0000256" key="2">
    <source>
        <dbReference type="ARBA" id="ARBA00022552"/>
    </source>
</evidence>
<dbReference type="Proteomes" id="UP000012040">
    <property type="component" value="Chromosome"/>
</dbReference>
<keyword evidence="2 6" id="KW-0698">rRNA processing</keyword>
<dbReference type="KEGG" id="bex:A11Q_2616"/>
<evidence type="ECO:0000256" key="3">
    <source>
        <dbReference type="ARBA" id="ARBA00022603"/>
    </source>
</evidence>
<dbReference type="NCBIfam" id="TIGR00138">
    <property type="entry name" value="rsmG_gidB"/>
    <property type="match status" value="1"/>
</dbReference>
<comment type="function">
    <text evidence="6">Specifically methylates the N7 position of a guanine in 16S rRNA.</text>
</comment>
<feature type="binding site" evidence="6">
    <location>
        <position position="154"/>
    </location>
    <ligand>
        <name>S-adenosyl-L-methionine</name>
        <dbReference type="ChEBI" id="CHEBI:59789"/>
    </ligand>
</feature>
<name>M4VBQ2_9BACT</name>
<accession>M4VBQ2</accession>
<dbReference type="AlphaFoldDB" id="M4VBQ2"/>
<comment type="similarity">
    <text evidence="6">Belongs to the methyltransferase superfamily. RNA methyltransferase RsmG family.</text>
</comment>
<keyword evidence="5 6" id="KW-0949">S-adenosyl-L-methionine</keyword>
<dbReference type="OrthoDB" id="9814979at2"/>
<sequence>MSAPEIKHDNSDKAAPNWRLKNWFPELDETVYRNLELYFTELQKFNKVINLVSAKTLINADATHFADSVYASRIVREKLNVNKVLYDFGSGNGFPGLVYGILYPDQRVALTDSDERKCEFLKHVIQRAGLTNVQVINKQIELLAKDPIEQVISRGFSQIPKMLLTLRKMMPKGSLVFHMKGEEWAIEISQIPIQLCSAWQPTLAGEYVLPVTNAKMFVVETLKLD</sequence>
<dbReference type="Pfam" id="PF02527">
    <property type="entry name" value="GidB"/>
    <property type="match status" value="1"/>
</dbReference>
<feature type="binding site" evidence="6">
    <location>
        <position position="89"/>
    </location>
    <ligand>
        <name>S-adenosyl-L-methionine</name>
        <dbReference type="ChEBI" id="CHEBI:59789"/>
    </ligand>
</feature>
<dbReference type="eggNOG" id="COG0357">
    <property type="taxonomic scope" value="Bacteria"/>
</dbReference>
<dbReference type="PATRIC" id="fig|1184267.3.peg.2644"/>
<dbReference type="InterPro" id="IPR029063">
    <property type="entry name" value="SAM-dependent_MTases_sf"/>
</dbReference>
<dbReference type="PANTHER" id="PTHR31760">
    <property type="entry name" value="S-ADENOSYL-L-METHIONINE-DEPENDENT METHYLTRANSFERASES SUPERFAMILY PROTEIN"/>
    <property type="match status" value="1"/>
</dbReference>
<organism evidence="7 8">
    <name type="scientific">Pseudobdellovibrio exovorus JSS</name>
    <dbReference type="NCBI Taxonomy" id="1184267"/>
    <lineage>
        <taxon>Bacteria</taxon>
        <taxon>Pseudomonadati</taxon>
        <taxon>Bdellovibrionota</taxon>
        <taxon>Bdellovibrionia</taxon>
        <taxon>Bdellovibrionales</taxon>
        <taxon>Pseudobdellovibrionaceae</taxon>
        <taxon>Pseudobdellovibrio</taxon>
    </lineage>
</organism>
<dbReference type="InterPro" id="IPR003682">
    <property type="entry name" value="rRNA_ssu_MeTfrase_G"/>
</dbReference>
<dbReference type="GO" id="GO:0070043">
    <property type="term" value="F:rRNA (guanine-N7-)-methyltransferase activity"/>
    <property type="evidence" value="ECO:0007669"/>
    <property type="project" value="UniProtKB-UniRule"/>
</dbReference>
<evidence type="ECO:0000256" key="1">
    <source>
        <dbReference type="ARBA" id="ARBA00022490"/>
    </source>
</evidence>
<feature type="binding site" evidence="6">
    <location>
        <position position="94"/>
    </location>
    <ligand>
        <name>S-adenosyl-L-methionine</name>
        <dbReference type="ChEBI" id="CHEBI:59789"/>
    </ligand>
</feature>
<dbReference type="EMBL" id="CP003537">
    <property type="protein sequence ID" value="AGH96832.1"/>
    <property type="molecule type" value="Genomic_DNA"/>
</dbReference>
<dbReference type="HAMAP" id="MF_00074">
    <property type="entry name" value="16SrRNA_methyltr_G"/>
    <property type="match status" value="1"/>
</dbReference>
<evidence type="ECO:0000256" key="4">
    <source>
        <dbReference type="ARBA" id="ARBA00022679"/>
    </source>
</evidence>
<keyword evidence="3 6" id="KW-0489">Methyltransferase</keyword>
<dbReference type="Gene3D" id="3.40.50.150">
    <property type="entry name" value="Vaccinia Virus protein VP39"/>
    <property type="match status" value="1"/>
</dbReference>
<evidence type="ECO:0000256" key="6">
    <source>
        <dbReference type="HAMAP-Rule" id="MF_00074"/>
    </source>
</evidence>
<reference evidence="7 8" key="1">
    <citation type="journal article" date="2013" name="ISME J.">
        <title>By their genes ye shall know them: genomic signatures of predatory bacteria.</title>
        <authorList>
            <person name="Pasternak Z."/>
            <person name="Pietrokovski S."/>
            <person name="Rotem O."/>
            <person name="Gophna U."/>
            <person name="Lurie-Weinberger M.N."/>
            <person name="Jurkevitch E."/>
        </authorList>
    </citation>
    <scope>NUCLEOTIDE SEQUENCE [LARGE SCALE GENOMIC DNA]</scope>
    <source>
        <strain evidence="7 8">JSS</strain>
    </source>
</reference>
<dbReference type="GO" id="GO:0005829">
    <property type="term" value="C:cytosol"/>
    <property type="evidence" value="ECO:0007669"/>
    <property type="project" value="TreeGrafter"/>
</dbReference>
<dbReference type="EC" id="2.1.1.-" evidence="6"/>
<proteinExistence type="inferred from homology"/>
<dbReference type="RefSeq" id="WP_015471322.1">
    <property type="nucleotide sequence ID" value="NC_020813.1"/>
</dbReference>
<evidence type="ECO:0000313" key="7">
    <source>
        <dbReference type="EMBL" id="AGH96832.1"/>
    </source>
</evidence>
<keyword evidence="8" id="KW-1185">Reference proteome</keyword>
<dbReference type="STRING" id="1184267.A11Q_2616"/>
<evidence type="ECO:0000256" key="5">
    <source>
        <dbReference type="ARBA" id="ARBA00022691"/>
    </source>
</evidence>
<dbReference type="PIRSF" id="PIRSF003078">
    <property type="entry name" value="GidB"/>
    <property type="match status" value="1"/>
</dbReference>
<dbReference type="SUPFAM" id="SSF53335">
    <property type="entry name" value="S-adenosyl-L-methionine-dependent methyltransferases"/>
    <property type="match status" value="1"/>
</dbReference>
<keyword evidence="1 6" id="KW-0963">Cytoplasm</keyword>
<comment type="subcellular location">
    <subcellularLocation>
        <location evidence="6">Cytoplasm</location>
    </subcellularLocation>
</comment>
<feature type="binding site" evidence="6">
    <location>
        <begin position="140"/>
        <end position="141"/>
    </location>
    <ligand>
        <name>S-adenosyl-L-methionine</name>
        <dbReference type="ChEBI" id="CHEBI:59789"/>
    </ligand>
</feature>
<evidence type="ECO:0000313" key="8">
    <source>
        <dbReference type="Proteomes" id="UP000012040"/>
    </source>
</evidence>
<comment type="caution">
    <text evidence="6">Lacks conserved residue(s) required for the propagation of feature annotation.</text>
</comment>
<dbReference type="PANTHER" id="PTHR31760:SF0">
    <property type="entry name" value="S-ADENOSYL-L-METHIONINE-DEPENDENT METHYLTRANSFERASES SUPERFAMILY PROTEIN"/>
    <property type="match status" value="1"/>
</dbReference>
<gene>
    <name evidence="6" type="primary">rsmG</name>
    <name evidence="7" type="ORF">A11Q_2616</name>
</gene>
<keyword evidence="4 6" id="KW-0808">Transferase</keyword>
<dbReference type="HOGENOM" id="CLU_065341_3_0_7"/>
<protein>
    <recommendedName>
        <fullName evidence="6">Ribosomal RNA small subunit methyltransferase G</fullName>
        <ecNumber evidence="6">2.1.1.-</ecNumber>
    </recommendedName>
    <alternativeName>
        <fullName evidence="6">16S rRNA 7-methylguanosine methyltransferase</fullName>
        <shortName evidence="6">16S rRNA m7G methyltransferase</shortName>
    </alternativeName>
</protein>